<proteinExistence type="predicted"/>
<evidence type="ECO:0000313" key="3">
    <source>
        <dbReference type="EMBL" id="MFB5269909.1"/>
    </source>
</evidence>
<feature type="transmembrane region" description="Helical" evidence="2">
    <location>
        <begin position="56"/>
        <end position="75"/>
    </location>
</feature>
<keyword evidence="4" id="KW-1185">Reference proteome</keyword>
<dbReference type="Proteomes" id="UP001580346">
    <property type="component" value="Unassembled WGS sequence"/>
</dbReference>
<keyword evidence="2" id="KW-0812">Transmembrane</keyword>
<dbReference type="EMBL" id="JBHHMI010000046">
    <property type="protein sequence ID" value="MFB5269909.1"/>
    <property type="molecule type" value="Genomic_DNA"/>
</dbReference>
<accession>A0ABV5B0B8</accession>
<reference evidence="3 4" key="1">
    <citation type="submission" date="2024-09" db="EMBL/GenBank/DDBJ databases">
        <title>Paenibacillus zeirhizospherea sp. nov., isolated from surface of the maize (Zea mays) roots in a horticulture field, Hungary.</title>
        <authorList>
            <person name="Marton D."/>
            <person name="Farkas M."/>
            <person name="Bedics A."/>
            <person name="Toth E."/>
            <person name="Tancsics A."/>
            <person name="Boka K."/>
            <person name="Maroti G."/>
            <person name="Kriszt B."/>
            <person name="Cserhati M."/>
        </authorList>
    </citation>
    <scope>NUCLEOTIDE SEQUENCE [LARGE SCALE GENOMIC DNA]</scope>
    <source>
        <strain evidence="3 4">KCTC 33519</strain>
    </source>
</reference>
<evidence type="ECO:0000313" key="4">
    <source>
        <dbReference type="Proteomes" id="UP001580346"/>
    </source>
</evidence>
<feature type="region of interest" description="Disordered" evidence="1">
    <location>
        <begin position="83"/>
        <end position="102"/>
    </location>
</feature>
<dbReference type="RefSeq" id="WP_375358178.1">
    <property type="nucleotide sequence ID" value="NZ_JBHHMI010000046.1"/>
</dbReference>
<comment type="caution">
    <text evidence="3">The sequence shown here is derived from an EMBL/GenBank/DDBJ whole genome shotgun (WGS) entry which is preliminary data.</text>
</comment>
<feature type="transmembrane region" description="Helical" evidence="2">
    <location>
        <begin position="112"/>
        <end position="129"/>
    </location>
</feature>
<evidence type="ECO:0000256" key="2">
    <source>
        <dbReference type="SAM" id="Phobius"/>
    </source>
</evidence>
<name>A0ABV5B0B8_9BACL</name>
<feature type="transmembrane region" description="Helical" evidence="2">
    <location>
        <begin position="135"/>
        <end position="154"/>
    </location>
</feature>
<organism evidence="3 4">
    <name type="scientific">Paenibacillus enshidis</name>
    <dbReference type="NCBI Taxonomy" id="1458439"/>
    <lineage>
        <taxon>Bacteria</taxon>
        <taxon>Bacillati</taxon>
        <taxon>Bacillota</taxon>
        <taxon>Bacilli</taxon>
        <taxon>Bacillales</taxon>
        <taxon>Paenibacillaceae</taxon>
        <taxon>Paenibacillus</taxon>
    </lineage>
</organism>
<keyword evidence="2" id="KW-1133">Transmembrane helix</keyword>
<feature type="transmembrane region" description="Helical" evidence="2">
    <location>
        <begin position="20"/>
        <end position="44"/>
    </location>
</feature>
<evidence type="ECO:0000256" key="1">
    <source>
        <dbReference type="SAM" id="MobiDB-lite"/>
    </source>
</evidence>
<sequence>MYQPNSGKQGQDKPESRLKYFAMIAWIALTFFFTAVALLGLVVLATGGSAAPYEKISSSTLLIVAAGAILLIEALTRFMGSPDDEAGQDTAPGDKNGQARAPEKPKLDLKSMLLYVVLVVVILVGGILLNRSLPVFTLSPWISLIIAVIGWAGLKPLFLRKKK</sequence>
<protein>
    <submittedName>
        <fullName evidence="3">Uncharacterized protein</fullName>
    </submittedName>
</protein>
<gene>
    <name evidence="3" type="ORF">ACE41H_24440</name>
</gene>
<keyword evidence="2" id="KW-0472">Membrane</keyword>